<evidence type="ECO:0000256" key="1">
    <source>
        <dbReference type="ARBA" id="ARBA00022679"/>
    </source>
</evidence>
<dbReference type="Proteomes" id="UP000183245">
    <property type="component" value="Unassembled WGS sequence"/>
</dbReference>
<dbReference type="FunFam" id="3.40.50.2000:FF:000119">
    <property type="entry name" value="Glycosyl transferase group 1"/>
    <property type="match status" value="1"/>
</dbReference>
<dbReference type="InterPro" id="IPR001296">
    <property type="entry name" value="Glyco_trans_1"/>
</dbReference>
<dbReference type="CDD" id="cd03809">
    <property type="entry name" value="GT4_MtfB-like"/>
    <property type="match status" value="1"/>
</dbReference>
<dbReference type="STRING" id="1817892.AUK40_04075"/>
<feature type="domain" description="Glycosyltransferase subfamily 4-like N-terminal" evidence="3">
    <location>
        <begin position="16"/>
        <end position="164"/>
    </location>
</feature>
<evidence type="ECO:0000259" key="3">
    <source>
        <dbReference type="Pfam" id="PF13439"/>
    </source>
</evidence>
<dbReference type="GO" id="GO:0016757">
    <property type="term" value="F:glycosyltransferase activity"/>
    <property type="evidence" value="ECO:0007669"/>
    <property type="project" value="InterPro"/>
</dbReference>
<dbReference type="Pfam" id="PF13439">
    <property type="entry name" value="Glyco_transf_4"/>
    <property type="match status" value="1"/>
</dbReference>
<dbReference type="InterPro" id="IPR028098">
    <property type="entry name" value="Glyco_trans_4-like_N"/>
</dbReference>
<dbReference type="PANTHER" id="PTHR46401">
    <property type="entry name" value="GLYCOSYLTRANSFERASE WBBK-RELATED"/>
    <property type="match status" value="1"/>
</dbReference>
<dbReference type="Pfam" id="PF00534">
    <property type="entry name" value="Glycos_transf_1"/>
    <property type="match status" value="1"/>
</dbReference>
<dbReference type="AlphaFoldDB" id="A0A1J5IXU4"/>
<organism evidence="4 5">
    <name type="scientific">Candidatus Wirthbacteria bacterium CG2_30_54_11</name>
    <dbReference type="NCBI Taxonomy" id="1817892"/>
    <lineage>
        <taxon>Bacteria</taxon>
        <taxon>Candidatus Wirthbacteria</taxon>
    </lineage>
</organism>
<reference evidence="4 5" key="1">
    <citation type="journal article" date="2016" name="Environ. Microbiol.">
        <title>Genomic resolution of a cold subsurface aquifer community provides metabolic insights for novel microbes adapted to high CO concentrations.</title>
        <authorList>
            <person name="Probst A.J."/>
            <person name="Castelle C.J."/>
            <person name="Singh A."/>
            <person name="Brown C.T."/>
            <person name="Anantharaman K."/>
            <person name="Sharon I."/>
            <person name="Hug L.A."/>
            <person name="Burstein D."/>
            <person name="Emerson J.B."/>
            <person name="Thomas B.C."/>
            <person name="Banfield J.F."/>
        </authorList>
    </citation>
    <scope>NUCLEOTIDE SEQUENCE [LARGE SCALE GENOMIC DNA]</scope>
    <source>
        <strain evidence="4">CG2_30_54_11</strain>
    </source>
</reference>
<evidence type="ECO:0000259" key="2">
    <source>
        <dbReference type="Pfam" id="PF00534"/>
    </source>
</evidence>
<name>A0A1J5IXU4_9BACT</name>
<evidence type="ECO:0000313" key="5">
    <source>
        <dbReference type="Proteomes" id="UP000183245"/>
    </source>
</evidence>
<proteinExistence type="predicted"/>
<keyword evidence="1" id="KW-0808">Transferase</keyword>
<accession>A0A1J5IXU4</accession>
<protein>
    <recommendedName>
        <fullName evidence="6">Glycosyl transferase family 1 domain-containing protein</fullName>
    </recommendedName>
</protein>
<evidence type="ECO:0008006" key="6">
    <source>
        <dbReference type="Google" id="ProtNLM"/>
    </source>
</evidence>
<dbReference type="EMBL" id="MNZT01000070">
    <property type="protein sequence ID" value="OIP97078.1"/>
    <property type="molecule type" value="Genomic_DNA"/>
</dbReference>
<gene>
    <name evidence="4" type="ORF">AUK40_04075</name>
</gene>
<dbReference type="SUPFAM" id="SSF53756">
    <property type="entry name" value="UDP-Glycosyltransferase/glycogen phosphorylase"/>
    <property type="match status" value="1"/>
</dbReference>
<comment type="caution">
    <text evidence="4">The sequence shown here is derived from an EMBL/GenBank/DDBJ whole genome shotgun (WGS) entry which is preliminary data.</text>
</comment>
<dbReference type="PANTHER" id="PTHR46401:SF2">
    <property type="entry name" value="GLYCOSYLTRANSFERASE WBBK-RELATED"/>
    <property type="match status" value="1"/>
</dbReference>
<evidence type="ECO:0000313" key="4">
    <source>
        <dbReference type="EMBL" id="OIP97078.1"/>
    </source>
</evidence>
<feature type="domain" description="Glycosyl transferase family 1" evidence="2">
    <location>
        <begin position="188"/>
        <end position="349"/>
    </location>
</feature>
<dbReference type="Gene3D" id="3.40.50.2000">
    <property type="entry name" value="Glycogen Phosphorylase B"/>
    <property type="match status" value="2"/>
</dbReference>
<sequence>MKIAIIADPIDEQYAGIHVYAREFIQALERNNQGHEIVYVHMRPNPFFDGMKELIIPLRRSVPGWSTIRKFFIMPWLFRKEKFDIVHDLSHIAPFTFWGGPYKRVITIHDLTPILYPEWHIVASRFVHKIIFPFIFRRADLVICDSEHTKEDVNAKYDVRGRIEAVLLAARSEVKQVDRVQAAEQLREKYSIEGDFLLYVGTLEPRKNLGLIIDVYEQLRQRGSFVGKLVLVGKTGWFQKEFHERLEQMDPAVRAGIILTGYVPDEDLSLFYSAAQLFLYPSFYEGFGLPPLEAMTCGCPVLVAENSSLPEVVGEGGLLLLTISRPRWVEAVERVLSDRTFRAKLSESALRVSKGFSWDRHVQSVVGMYEEIGVIPVKTGI</sequence>